<accession>A0A1D2YTA6</accession>
<feature type="transmembrane region" description="Helical" evidence="6">
    <location>
        <begin position="7"/>
        <end position="24"/>
    </location>
</feature>
<dbReference type="GO" id="GO:0016020">
    <property type="term" value="C:membrane"/>
    <property type="evidence" value="ECO:0007669"/>
    <property type="project" value="UniProtKB-SubCell"/>
</dbReference>
<protein>
    <submittedName>
        <fullName evidence="7">AI-2E family transporter</fullName>
    </submittedName>
</protein>
<sequence length="353" mass="39608">MPYKKVFVFLSLILLILTILFLLVKLGEVIGFFIVFLKTLLLPFFIAIIISYLLHPIVTMLHNKGIPRSLAVLIIYFIFFGSLAIISFNIFPLLVAQIKDLGEQLPDIIGKLDRWLDGIRHDHLNPLPDSFQEGIDNSLENLEKRISESFSNITTWISNTIEVIITIFLVPFVAFYILKDYQILEKTIITLVPKRKRKEMIRLARDIDDALGNYIRGQLIVCMIIGVLAYIGYLFVGLPYALLLALIVGITNIIPYLGPFIGATPAVLVALSVSWQLAIKIVIVNLIVQIIEGNVVSPQVVGRRLHIHPLFIILSLLIGGQLAGIAGLILAVPVFAIIKVIIQHIGIYYLNRK</sequence>
<dbReference type="InterPro" id="IPR002549">
    <property type="entry name" value="AI-2E-like"/>
</dbReference>
<proteinExistence type="inferred from homology"/>
<evidence type="ECO:0000256" key="1">
    <source>
        <dbReference type="ARBA" id="ARBA00004141"/>
    </source>
</evidence>
<evidence type="ECO:0000256" key="3">
    <source>
        <dbReference type="ARBA" id="ARBA00022692"/>
    </source>
</evidence>
<dbReference type="GO" id="GO:0055085">
    <property type="term" value="P:transmembrane transport"/>
    <property type="evidence" value="ECO:0007669"/>
    <property type="project" value="TreeGrafter"/>
</dbReference>
<name>A0A1D2YTA6_9BACI</name>
<dbReference type="Proteomes" id="UP000243739">
    <property type="component" value="Unassembled WGS sequence"/>
</dbReference>
<organism evidence="7 8">
    <name type="scientific">Vulcanibacillus modesticaldus</name>
    <dbReference type="NCBI Taxonomy" id="337097"/>
    <lineage>
        <taxon>Bacteria</taxon>
        <taxon>Bacillati</taxon>
        <taxon>Bacillota</taxon>
        <taxon>Bacilli</taxon>
        <taxon>Bacillales</taxon>
        <taxon>Bacillaceae</taxon>
        <taxon>Vulcanibacillus</taxon>
    </lineage>
</organism>
<feature type="transmembrane region" description="Helical" evidence="6">
    <location>
        <begin position="70"/>
        <end position="91"/>
    </location>
</feature>
<evidence type="ECO:0000256" key="6">
    <source>
        <dbReference type="SAM" id="Phobius"/>
    </source>
</evidence>
<dbReference type="AlphaFoldDB" id="A0A1D2YTA6"/>
<feature type="transmembrane region" description="Helical" evidence="6">
    <location>
        <begin position="311"/>
        <end position="342"/>
    </location>
</feature>
<dbReference type="PANTHER" id="PTHR21716">
    <property type="entry name" value="TRANSMEMBRANE PROTEIN"/>
    <property type="match status" value="1"/>
</dbReference>
<comment type="caution">
    <text evidence="7">The sequence shown here is derived from an EMBL/GenBank/DDBJ whole genome shotgun (WGS) entry which is preliminary data.</text>
</comment>
<dbReference type="STRING" id="337097.BHF71_03035"/>
<comment type="subcellular location">
    <subcellularLocation>
        <location evidence="1">Membrane</location>
        <topology evidence="1">Multi-pass membrane protein</topology>
    </subcellularLocation>
</comment>
<evidence type="ECO:0000256" key="5">
    <source>
        <dbReference type="ARBA" id="ARBA00023136"/>
    </source>
</evidence>
<evidence type="ECO:0000313" key="8">
    <source>
        <dbReference type="Proteomes" id="UP000243739"/>
    </source>
</evidence>
<dbReference type="PANTHER" id="PTHR21716:SF15">
    <property type="entry name" value="TRANSPORT PROTEIN YRRI-RELATED"/>
    <property type="match status" value="1"/>
</dbReference>
<keyword evidence="8" id="KW-1185">Reference proteome</keyword>
<keyword evidence="3 6" id="KW-0812">Transmembrane</keyword>
<feature type="transmembrane region" description="Helical" evidence="6">
    <location>
        <begin position="242"/>
        <end position="261"/>
    </location>
</feature>
<comment type="similarity">
    <text evidence="2">Belongs to the autoinducer-2 exporter (AI-2E) (TC 2.A.86) family.</text>
</comment>
<evidence type="ECO:0000256" key="4">
    <source>
        <dbReference type="ARBA" id="ARBA00022989"/>
    </source>
</evidence>
<feature type="transmembrane region" description="Helical" evidence="6">
    <location>
        <begin position="30"/>
        <end position="58"/>
    </location>
</feature>
<reference evidence="7 8" key="1">
    <citation type="submission" date="2016-09" db="EMBL/GenBank/DDBJ databases">
        <title>Draft genome sequence for the type strain of Vulcanibacillus modesticaldus BR, a strictly anaerobic, moderately thermophilic, and nitrate-reducing bacterium from deep sea-hydrothermal vents of the Mid-Atlantic Ridge.</title>
        <authorList>
            <person name="Abin C.A."/>
            <person name="Hollibaugh J.T."/>
        </authorList>
    </citation>
    <scope>NUCLEOTIDE SEQUENCE [LARGE SCALE GENOMIC DNA]</scope>
    <source>
        <strain evidence="7 8">BR</strain>
    </source>
</reference>
<keyword evidence="4 6" id="KW-1133">Transmembrane helix</keyword>
<feature type="transmembrane region" description="Helical" evidence="6">
    <location>
        <begin position="156"/>
        <end position="178"/>
    </location>
</feature>
<dbReference type="EMBL" id="MIJF01000046">
    <property type="protein sequence ID" value="OEF98934.1"/>
    <property type="molecule type" value="Genomic_DNA"/>
</dbReference>
<gene>
    <name evidence="7" type="ORF">BHF71_03035</name>
</gene>
<evidence type="ECO:0000313" key="7">
    <source>
        <dbReference type="EMBL" id="OEF98934.1"/>
    </source>
</evidence>
<feature type="transmembrane region" description="Helical" evidence="6">
    <location>
        <begin position="268"/>
        <end position="291"/>
    </location>
</feature>
<dbReference type="OrthoDB" id="9793390at2"/>
<evidence type="ECO:0000256" key="2">
    <source>
        <dbReference type="ARBA" id="ARBA00009773"/>
    </source>
</evidence>
<feature type="transmembrane region" description="Helical" evidence="6">
    <location>
        <begin position="219"/>
        <end position="236"/>
    </location>
</feature>
<keyword evidence="5 6" id="KW-0472">Membrane</keyword>
<dbReference type="Pfam" id="PF01594">
    <property type="entry name" value="AI-2E_transport"/>
    <property type="match status" value="1"/>
</dbReference>